<dbReference type="Proteomes" id="UP000237144">
    <property type="component" value="Unassembled WGS sequence"/>
</dbReference>
<evidence type="ECO:0000313" key="2">
    <source>
        <dbReference type="Proteomes" id="UP000237144"/>
    </source>
</evidence>
<sequence length="129" mass="14094">MSIGESKHSNPSDTLAVSKNAMQVHELTTPLGKIGWIDDVFTTHWDGDKPISAGFFTVSAGEPLDYTYGYNELKLVTEGTVVLEDKTKGTKIVAHPGDVLSIPKGTPVTFSTPNFGKAFYVGQRAYRDW</sequence>
<dbReference type="Gene3D" id="2.60.120.10">
    <property type="entry name" value="Jelly Rolls"/>
    <property type="match status" value="1"/>
</dbReference>
<dbReference type="PANTHER" id="PTHR36169:SF1">
    <property type="entry name" value="ACETATE KINASE EUTQ"/>
    <property type="match status" value="1"/>
</dbReference>
<dbReference type="EMBL" id="PJQD01000018">
    <property type="protein sequence ID" value="POY75266.1"/>
    <property type="molecule type" value="Genomic_DNA"/>
</dbReference>
<dbReference type="CDD" id="cd02228">
    <property type="entry name" value="cupin_EutQ"/>
    <property type="match status" value="1"/>
</dbReference>
<dbReference type="Pfam" id="PF06249">
    <property type="entry name" value="EutQ"/>
    <property type="match status" value="1"/>
</dbReference>
<protein>
    <recommendedName>
        <fullName evidence="3">(S)-ureidoglycine aminohydrolase cupin domain-containing protein</fullName>
    </recommendedName>
</protein>
<accession>A0A2S5BEQ6</accession>
<dbReference type="InterPro" id="IPR010424">
    <property type="entry name" value="EutQ"/>
</dbReference>
<reference evidence="1 2" key="1">
    <citation type="journal article" date="2018" name="Front. Microbiol.">
        <title>Prospects for Fungal Bioremediation of Acidic Radioactive Waste Sites: Characterization and Genome Sequence of Rhodotorula taiwanensis MD1149.</title>
        <authorList>
            <person name="Tkavc R."/>
            <person name="Matrosova V.Y."/>
            <person name="Grichenko O.E."/>
            <person name="Gostincar C."/>
            <person name="Volpe R.P."/>
            <person name="Klimenkova P."/>
            <person name="Gaidamakova E.K."/>
            <person name="Zhou C.E."/>
            <person name="Stewart B.J."/>
            <person name="Lyman M.G."/>
            <person name="Malfatti S.A."/>
            <person name="Rubinfeld B."/>
            <person name="Courtot M."/>
            <person name="Singh J."/>
            <person name="Dalgard C.L."/>
            <person name="Hamilton T."/>
            <person name="Frey K.G."/>
            <person name="Gunde-Cimerman N."/>
            <person name="Dugan L."/>
            <person name="Daly M.J."/>
        </authorList>
    </citation>
    <scope>NUCLEOTIDE SEQUENCE [LARGE SCALE GENOMIC DNA]</scope>
    <source>
        <strain evidence="1 2">MD1149</strain>
    </source>
</reference>
<organism evidence="1 2">
    <name type="scientific">Rhodotorula taiwanensis</name>
    <dbReference type="NCBI Taxonomy" id="741276"/>
    <lineage>
        <taxon>Eukaryota</taxon>
        <taxon>Fungi</taxon>
        <taxon>Dikarya</taxon>
        <taxon>Basidiomycota</taxon>
        <taxon>Pucciniomycotina</taxon>
        <taxon>Microbotryomycetes</taxon>
        <taxon>Sporidiobolales</taxon>
        <taxon>Sporidiobolaceae</taxon>
        <taxon>Rhodotorula</taxon>
    </lineage>
</organism>
<proteinExistence type="predicted"/>
<name>A0A2S5BEQ6_9BASI</name>
<dbReference type="SUPFAM" id="SSF51182">
    <property type="entry name" value="RmlC-like cupins"/>
    <property type="match status" value="1"/>
</dbReference>
<dbReference type="AlphaFoldDB" id="A0A2S5BEQ6"/>
<dbReference type="PANTHER" id="PTHR36169">
    <property type="entry name" value="ETHANOLAMINE UTILIZATION PROTEIN EUTQ"/>
    <property type="match status" value="1"/>
</dbReference>
<gene>
    <name evidence="1" type="ORF">BMF94_1636</name>
</gene>
<evidence type="ECO:0008006" key="3">
    <source>
        <dbReference type="Google" id="ProtNLM"/>
    </source>
</evidence>
<evidence type="ECO:0000313" key="1">
    <source>
        <dbReference type="EMBL" id="POY75266.1"/>
    </source>
</evidence>
<comment type="caution">
    <text evidence="1">The sequence shown here is derived from an EMBL/GenBank/DDBJ whole genome shotgun (WGS) entry which is preliminary data.</text>
</comment>
<dbReference type="OrthoDB" id="3346152at2759"/>
<dbReference type="InterPro" id="IPR011051">
    <property type="entry name" value="RmlC_Cupin_sf"/>
</dbReference>
<dbReference type="InterPro" id="IPR014710">
    <property type="entry name" value="RmlC-like_jellyroll"/>
</dbReference>
<keyword evidence="2" id="KW-1185">Reference proteome</keyword>